<proteinExistence type="inferred from homology"/>
<dbReference type="InterPro" id="IPR005119">
    <property type="entry name" value="LysR_subst-bd"/>
</dbReference>
<reference evidence="6 7" key="1">
    <citation type="submission" date="2016-10" db="EMBL/GenBank/DDBJ databases">
        <authorList>
            <person name="de Groot N.N."/>
        </authorList>
    </citation>
    <scope>NUCLEOTIDE SEQUENCE [LARGE SCALE GENOMIC DNA]</scope>
    <source>
        <strain evidence="6 7">DSM 19938</strain>
    </source>
</reference>
<dbReference type="Gene3D" id="1.10.10.10">
    <property type="entry name" value="Winged helix-like DNA-binding domain superfamily/Winged helix DNA-binding domain"/>
    <property type="match status" value="1"/>
</dbReference>
<protein>
    <submittedName>
        <fullName evidence="6">DNA-binding transcriptional regulator, LysR family</fullName>
    </submittedName>
</protein>
<dbReference type="GO" id="GO:0000976">
    <property type="term" value="F:transcription cis-regulatory region binding"/>
    <property type="evidence" value="ECO:0007669"/>
    <property type="project" value="TreeGrafter"/>
</dbReference>
<dbReference type="EMBL" id="FNXY01000004">
    <property type="protein sequence ID" value="SEI91068.1"/>
    <property type="molecule type" value="Genomic_DNA"/>
</dbReference>
<dbReference type="Gene3D" id="3.40.190.290">
    <property type="match status" value="1"/>
</dbReference>
<dbReference type="OrthoDB" id="9803735at2"/>
<dbReference type="Pfam" id="PF03466">
    <property type="entry name" value="LysR_substrate"/>
    <property type="match status" value="1"/>
</dbReference>
<evidence type="ECO:0000313" key="6">
    <source>
        <dbReference type="EMBL" id="SEI91068.1"/>
    </source>
</evidence>
<evidence type="ECO:0000313" key="7">
    <source>
        <dbReference type="Proteomes" id="UP000199532"/>
    </source>
</evidence>
<dbReference type="InterPro" id="IPR000847">
    <property type="entry name" value="LysR_HTH_N"/>
</dbReference>
<dbReference type="SUPFAM" id="SSF53850">
    <property type="entry name" value="Periplasmic binding protein-like II"/>
    <property type="match status" value="1"/>
</dbReference>
<keyword evidence="3 6" id="KW-0238">DNA-binding</keyword>
<organism evidence="6 7">
    <name type="scientific">Dyadobacter koreensis</name>
    <dbReference type="NCBI Taxonomy" id="408657"/>
    <lineage>
        <taxon>Bacteria</taxon>
        <taxon>Pseudomonadati</taxon>
        <taxon>Bacteroidota</taxon>
        <taxon>Cytophagia</taxon>
        <taxon>Cytophagales</taxon>
        <taxon>Spirosomataceae</taxon>
        <taxon>Dyadobacter</taxon>
    </lineage>
</organism>
<sequence length="299" mass="33001">MNTNDLKIFEAVAVTGSFTKAAAAMFTVQSNVTARIKSLEEEFGAELFSRTSRKVELTSSGKILMHYCKQIGSLVADAKSSIQSNTKISGSLKIGCIETTMALKVPEILNHFEEKFPDVELEFKSQMRNALIDDVLNFNLDAAFVSGPINVSGLEHIKVKEEQLVILTASQGPEIGELLAKKHVKIVVFGEGCIFRTRLESWLSSKGIVHYKNTVLNSIEGIINFVEAGLGISILPEEVVSRYYAGRKLTKYALNKQLGTMNTVMIYRSDKIQSGALRAFIDLYFHAGKGSDIGDRFFS</sequence>
<evidence type="ECO:0000259" key="5">
    <source>
        <dbReference type="PROSITE" id="PS50931"/>
    </source>
</evidence>
<dbReference type="STRING" id="408657.SAMN04487995_2511"/>
<evidence type="ECO:0000256" key="2">
    <source>
        <dbReference type="ARBA" id="ARBA00023015"/>
    </source>
</evidence>
<evidence type="ECO:0000256" key="1">
    <source>
        <dbReference type="ARBA" id="ARBA00009437"/>
    </source>
</evidence>
<feature type="domain" description="HTH lysR-type" evidence="5">
    <location>
        <begin position="1"/>
        <end position="58"/>
    </location>
</feature>
<comment type="similarity">
    <text evidence="1">Belongs to the LysR transcriptional regulatory family.</text>
</comment>
<name>A0A1H6UF83_9BACT</name>
<keyword evidence="2" id="KW-0805">Transcription regulation</keyword>
<dbReference type="InterPro" id="IPR036390">
    <property type="entry name" value="WH_DNA-bd_sf"/>
</dbReference>
<dbReference type="PROSITE" id="PS50931">
    <property type="entry name" value="HTH_LYSR"/>
    <property type="match status" value="1"/>
</dbReference>
<dbReference type="InterPro" id="IPR036388">
    <property type="entry name" value="WH-like_DNA-bd_sf"/>
</dbReference>
<dbReference type="SUPFAM" id="SSF46785">
    <property type="entry name" value="Winged helix' DNA-binding domain"/>
    <property type="match status" value="1"/>
</dbReference>
<accession>A0A1H6UF83</accession>
<dbReference type="Proteomes" id="UP000199532">
    <property type="component" value="Unassembled WGS sequence"/>
</dbReference>
<dbReference type="PANTHER" id="PTHR30126:SF40">
    <property type="entry name" value="HTH-TYPE TRANSCRIPTIONAL REGULATOR GLTR"/>
    <property type="match status" value="1"/>
</dbReference>
<dbReference type="GO" id="GO:0003700">
    <property type="term" value="F:DNA-binding transcription factor activity"/>
    <property type="evidence" value="ECO:0007669"/>
    <property type="project" value="InterPro"/>
</dbReference>
<dbReference type="PANTHER" id="PTHR30126">
    <property type="entry name" value="HTH-TYPE TRANSCRIPTIONAL REGULATOR"/>
    <property type="match status" value="1"/>
</dbReference>
<dbReference type="FunFam" id="1.10.10.10:FF:000001">
    <property type="entry name" value="LysR family transcriptional regulator"/>
    <property type="match status" value="1"/>
</dbReference>
<keyword evidence="4" id="KW-0804">Transcription</keyword>
<dbReference type="AlphaFoldDB" id="A0A1H6UF83"/>
<evidence type="ECO:0000256" key="4">
    <source>
        <dbReference type="ARBA" id="ARBA00023163"/>
    </source>
</evidence>
<dbReference type="PRINTS" id="PR00039">
    <property type="entry name" value="HTHLYSR"/>
</dbReference>
<gene>
    <name evidence="6" type="ORF">SAMN04487995_2511</name>
</gene>
<evidence type="ECO:0000256" key="3">
    <source>
        <dbReference type="ARBA" id="ARBA00023125"/>
    </source>
</evidence>
<dbReference type="RefSeq" id="WP_090335528.1">
    <property type="nucleotide sequence ID" value="NZ_FNXY01000004.1"/>
</dbReference>
<dbReference type="Pfam" id="PF00126">
    <property type="entry name" value="HTH_1"/>
    <property type="match status" value="1"/>
</dbReference>
<keyword evidence="7" id="KW-1185">Reference proteome</keyword>